<feature type="non-terminal residue" evidence="3">
    <location>
        <position position="115"/>
    </location>
</feature>
<feature type="non-terminal residue" evidence="3">
    <location>
        <position position="1"/>
    </location>
</feature>
<feature type="signal peptide" evidence="2">
    <location>
        <begin position="1"/>
        <end position="23"/>
    </location>
</feature>
<keyword evidence="2" id="KW-0732">Signal</keyword>
<evidence type="ECO:0000256" key="1">
    <source>
        <dbReference type="SAM" id="MobiDB-lite"/>
    </source>
</evidence>
<dbReference type="Proteomes" id="UP001497623">
    <property type="component" value="Unassembled WGS sequence"/>
</dbReference>
<evidence type="ECO:0000256" key="2">
    <source>
        <dbReference type="SAM" id="SignalP"/>
    </source>
</evidence>
<protein>
    <submittedName>
        <fullName evidence="3">Uncharacterized protein</fullName>
    </submittedName>
</protein>
<comment type="caution">
    <text evidence="3">The sequence shown here is derived from an EMBL/GenBank/DDBJ whole genome shotgun (WGS) entry which is preliminary data.</text>
</comment>
<evidence type="ECO:0000313" key="3">
    <source>
        <dbReference type="EMBL" id="CAL4061266.1"/>
    </source>
</evidence>
<accession>A0AAV2PLL9</accession>
<proteinExistence type="predicted"/>
<sequence length="115" mass="12876">VHEKSILLVLLILHGQLTSSASAGPTVRLNSGTSLEGFSPELPSQQQPLLTAALQHQYTQPLLGHPQQLYHPPRPRVIRQITPQQQSVLLQQPLQQQQSVLFQQPLQQQQQQQSV</sequence>
<name>A0AAV2PLL9_MEGNR</name>
<keyword evidence="4" id="KW-1185">Reference proteome</keyword>
<reference evidence="3 4" key="1">
    <citation type="submission" date="2024-05" db="EMBL/GenBank/DDBJ databases">
        <authorList>
            <person name="Wallberg A."/>
        </authorList>
    </citation>
    <scope>NUCLEOTIDE SEQUENCE [LARGE SCALE GENOMIC DNA]</scope>
</reference>
<dbReference type="EMBL" id="CAXKWB010000575">
    <property type="protein sequence ID" value="CAL4061266.1"/>
    <property type="molecule type" value="Genomic_DNA"/>
</dbReference>
<gene>
    <name evidence="3" type="ORF">MNOR_LOCUS2016</name>
</gene>
<dbReference type="AlphaFoldDB" id="A0AAV2PLL9"/>
<feature type="region of interest" description="Disordered" evidence="1">
    <location>
        <begin position="21"/>
        <end position="46"/>
    </location>
</feature>
<feature type="chain" id="PRO_5043763501" evidence="2">
    <location>
        <begin position="24"/>
        <end position="115"/>
    </location>
</feature>
<evidence type="ECO:0000313" key="4">
    <source>
        <dbReference type="Proteomes" id="UP001497623"/>
    </source>
</evidence>
<organism evidence="3 4">
    <name type="scientific">Meganyctiphanes norvegica</name>
    <name type="common">Northern krill</name>
    <name type="synonym">Thysanopoda norvegica</name>
    <dbReference type="NCBI Taxonomy" id="48144"/>
    <lineage>
        <taxon>Eukaryota</taxon>
        <taxon>Metazoa</taxon>
        <taxon>Ecdysozoa</taxon>
        <taxon>Arthropoda</taxon>
        <taxon>Crustacea</taxon>
        <taxon>Multicrustacea</taxon>
        <taxon>Malacostraca</taxon>
        <taxon>Eumalacostraca</taxon>
        <taxon>Eucarida</taxon>
        <taxon>Euphausiacea</taxon>
        <taxon>Euphausiidae</taxon>
        <taxon>Meganyctiphanes</taxon>
    </lineage>
</organism>